<sequence>MQKQELGPMSSLLKDCCKIAGFAYGEVWAREDVEIAKILSTGQRLEPADVLPKLAQRAEVEMSRVGDLSDVKVDLVPLADDHHV</sequence>
<reference evidence="3" key="2">
    <citation type="submission" date="2012-11" db="EMBL/GenBank/DDBJ databases">
        <authorList>
            <person name="Kuo A."/>
            <person name="Curtis B.A."/>
            <person name="Tanifuji G."/>
            <person name="Burki F."/>
            <person name="Gruber A."/>
            <person name="Irimia M."/>
            <person name="Maruyama S."/>
            <person name="Arias M.C."/>
            <person name="Ball S.G."/>
            <person name="Gile G.H."/>
            <person name="Hirakawa Y."/>
            <person name="Hopkins J.F."/>
            <person name="Rensing S.A."/>
            <person name="Schmutz J."/>
            <person name="Symeonidi A."/>
            <person name="Elias M."/>
            <person name="Eveleigh R.J."/>
            <person name="Herman E.K."/>
            <person name="Klute M.J."/>
            <person name="Nakayama T."/>
            <person name="Obornik M."/>
            <person name="Reyes-Prieto A."/>
            <person name="Armbrust E.V."/>
            <person name="Aves S.J."/>
            <person name="Beiko R.G."/>
            <person name="Coutinho P."/>
            <person name="Dacks J.B."/>
            <person name="Durnford D.G."/>
            <person name="Fast N.M."/>
            <person name="Green B.R."/>
            <person name="Grisdale C."/>
            <person name="Hempe F."/>
            <person name="Henrissat B."/>
            <person name="Hoppner M.P."/>
            <person name="Ishida K.-I."/>
            <person name="Kim E."/>
            <person name="Koreny L."/>
            <person name="Kroth P.G."/>
            <person name="Liu Y."/>
            <person name="Malik S.-B."/>
            <person name="Maier U.G."/>
            <person name="McRose D."/>
            <person name="Mock T."/>
            <person name="Neilson J.A."/>
            <person name="Onodera N.T."/>
            <person name="Poole A.M."/>
            <person name="Pritham E.J."/>
            <person name="Richards T.A."/>
            <person name="Rocap G."/>
            <person name="Roy S.W."/>
            <person name="Sarai C."/>
            <person name="Schaack S."/>
            <person name="Shirato S."/>
            <person name="Slamovits C.H."/>
            <person name="Spencer D.F."/>
            <person name="Suzuki S."/>
            <person name="Worden A.Z."/>
            <person name="Zauner S."/>
            <person name="Barry K."/>
            <person name="Bell C."/>
            <person name="Bharti A.K."/>
            <person name="Crow J.A."/>
            <person name="Grimwood J."/>
            <person name="Kramer R."/>
            <person name="Lindquist E."/>
            <person name="Lucas S."/>
            <person name="Salamov A."/>
            <person name="McFadden G.I."/>
            <person name="Lane C.E."/>
            <person name="Keeling P.J."/>
            <person name="Gray M.W."/>
            <person name="Grigoriev I.V."/>
            <person name="Archibald J.M."/>
        </authorList>
    </citation>
    <scope>NUCLEOTIDE SEQUENCE</scope>
    <source>
        <strain evidence="3">CCMP2712</strain>
    </source>
</reference>
<dbReference type="AlphaFoldDB" id="L1JT30"/>
<keyword evidence="3" id="KW-1185">Reference proteome</keyword>
<dbReference type="KEGG" id="gtt:GUITHDRAFT_151041"/>
<dbReference type="GeneID" id="17307868"/>
<gene>
    <name evidence="1" type="ORF">GUITHDRAFT_151041</name>
</gene>
<evidence type="ECO:0000313" key="1">
    <source>
        <dbReference type="EMBL" id="EKX51325.1"/>
    </source>
</evidence>
<feature type="non-terminal residue" evidence="1">
    <location>
        <position position="1"/>
    </location>
</feature>
<evidence type="ECO:0000313" key="2">
    <source>
        <dbReference type="EnsemblProtists" id="EKX51325"/>
    </source>
</evidence>
<name>L1JT30_GUITC</name>
<proteinExistence type="predicted"/>
<dbReference type="EMBL" id="JH992976">
    <property type="protein sequence ID" value="EKX51325.1"/>
    <property type="molecule type" value="Genomic_DNA"/>
</dbReference>
<dbReference type="HOGENOM" id="CLU_2534438_0_0_1"/>
<evidence type="ECO:0000313" key="3">
    <source>
        <dbReference type="Proteomes" id="UP000011087"/>
    </source>
</evidence>
<reference evidence="1 3" key="1">
    <citation type="journal article" date="2012" name="Nature">
        <title>Algal genomes reveal evolutionary mosaicism and the fate of nucleomorphs.</title>
        <authorList>
            <consortium name="DOE Joint Genome Institute"/>
            <person name="Curtis B.A."/>
            <person name="Tanifuji G."/>
            <person name="Burki F."/>
            <person name="Gruber A."/>
            <person name="Irimia M."/>
            <person name="Maruyama S."/>
            <person name="Arias M.C."/>
            <person name="Ball S.G."/>
            <person name="Gile G.H."/>
            <person name="Hirakawa Y."/>
            <person name="Hopkins J.F."/>
            <person name="Kuo A."/>
            <person name="Rensing S.A."/>
            <person name="Schmutz J."/>
            <person name="Symeonidi A."/>
            <person name="Elias M."/>
            <person name="Eveleigh R.J."/>
            <person name="Herman E.K."/>
            <person name="Klute M.J."/>
            <person name="Nakayama T."/>
            <person name="Obornik M."/>
            <person name="Reyes-Prieto A."/>
            <person name="Armbrust E.V."/>
            <person name="Aves S.J."/>
            <person name="Beiko R.G."/>
            <person name="Coutinho P."/>
            <person name="Dacks J.B."/>
            <person name="Durnford D.G."/>
            <person name="Fast N.M."/>
            <person name="Green B.R."/>
            <person name="Grisdale C.J."/>
            <person name="Hempel F."/>
            <person name="Henrissat B."/>
            <person name="Hoppner M.P."/>
            <person name="Ishida K."/>
            <person name="Kim E."/>
            <person name="Koreny L."/>
            <person name="Kroth P.G."/>
            <person name="Liu Y."/>
            <person name="Malik S.B."/>
            <person name="Maier U.G."/>
            <person name="McRose D."/>
            <person name="Mock T."/>
            <person name="Neilson J.A."/>
            <person name="Onodera N.T."/>
            <person name="Poole A.M."/>
            <person name="Pritham E.J."/>
            <person name="Richards T.A."/>
            <person name="Rocap G."/>
            <person name="Roy S.W."/>
            <person name="Sarai C."/>
            <person name="Schaack S."/>
            <person name="Shirato S."/>
            <person name="Slamovits C.H."/>
            <person name="Spencer D.F."/>
            <person name="Suzuki S."/>
            <person name="Worden A.Z."/>
            <person name="Zauner S."/>
            <person name="Barry K."/>
            <person name="Bell C."/>
            <person name="Bharti A.K."/>
            <person name="Crow J.A."/>
            <person name="Grimwood J."/>
            <person name="Kramer R."/>
            <person name="Lindquist E."/>
            <person name="Lucas S."/>
            <person name="Salamov A."/>
            <person name="McFadden G.I."/>
            <person name="Lane C.E."/>
            <person name="Keeling P.J."/>
            <person name="Gray M.W."/>
            <person name="Grigoriev I.V."/>
            <person name="Archibald J.M."/>
        </authorList>
    </citation>
    <scope>NUCLEOTIDE SEQUENCE</scope>
    <source>
        <strain evidence="1 3">CCMP2712</strain>
    </source>
</reference>
<organism evidence="1">
    <name type="scientific">Guillardia theta (strain CCMP2712)</name>
    <name type="common">Cryptophyte</name>
    <dbReference type="NCBI Taxonomy" id="905079"/>
    <lineage>
        <taxon>Eukaryota</taxon>
        <taxon>Cryptophyceae</taxon>
        <taxon>Pyrenomonadales</taxon>
        <taxon>Geminigeraceae</taxon>
        <taxon>Guillardia</taxon>
    </lineage>
</organism>
<accession>L1JT30</accession>
<protein>
    <submittedName>
        <fullName evidence="1 2">Uncharacterized protein</fullName>
    </submittedName>
</protein>
<dbReference type="PaxDb" id="55529-EKX51325"/>
<dbReference type="EnsemblProtists" id="EKX51325">
    <property type="protein sequence ID" value="EKX51325"/>
    <property type="gene ID" value="GUITHDRAFT_151041"/>
</dbReference>
<reference evidence="2" key="3">
    <citation type="submission" date="2016-03" db="UniProtKB">
        <authorList>
            <consortium name="EnsemblProtists"/>
        </authorList>
    </citation>
    <scope>IDENTIFICATION</scope>
</reference>
<dbReference type="Proteomes" id="UP000011087">
    <property type="component" value="Unassembled WGS sequence"/>
</dbReference>
<dbReference type="RefSeq" id="XP_005838305.1">
    <property type="nucleotide sequence ID" value="XM_005838248.1"/>
</dbReference>